<reference evidence="11" key="1">
    <citation type="submission" date="2020-11" db="EMBL/GenBank/DDBJ databases">
        <authorList>
            <consortium name="DOE Joint Genome Institute"/>
            <person name="Ahrendt S."/>
            <person name="Riley R."/>
            <person name="Andreopoulos W."/>
            <person name="Labutti K."/>
            <person name="Pangilinan J."/>
            <person name="Ruiz-Duenas F.J."/>
            <person name="Barrasa J.M."/>
            <person name="Sanchez-Garcia M."/>
            <person name="Camarero S."/>
            <person name="Miyauchi S."/>
            <person name="Serrano A."/>
            <person name="Linde D."/>
            <person name="Babiker R."/>
            <person name="Drula E."/>
            <person name="Ayuso-Fernandez I."/>
            <person name="Pacheco R."/>
            <person name="Padilla G."/>
            <person name="Ferreira P."/>
            <person name="Barriuso J."/>
            <person name="Kellner H."/>
            <person name="Castanera R."/>
            <person name="Alfaro M."/>
            <person name="Ramirez L."/>
            <person name="Pisabarro A.G."/>
            <person name="Kuo A."/>
            <person name="Tritt A."/>
            <person name="Lipzen A."/>
            <person name="He G."/>
            <person name="Yan M."/>
            <person name="Ng V."/>
            <person name="Cullen D."/>
            <person name="Martin F."/>
            <person name="Rosso M.-N."/>
            <person name="Henrissat B."/>
            <person name="Hibbett D."/>
            <person name="Martinez A.T."/>
            <person name="Grigoriev I.V."/>
        </authorList>
    </citation>
    <scope>NUCLEOTIDE SEQUENCE</scope>
    <source>
        <strain evidence="11">AH 40177</strain>
    </source>
</reference>
<dbReference type="InterPro" id="IPR042452">
    <property type="entry name" value="ZPR1_Znf1/2"/>
</dbReference>
<evidence type="ECO:0000256" key="1">
    <source>
        <dbReference type="ARBA" id="ARBA00004123"/>
    </source>
</evidence>
<evidence type="ECO:0000313" key="11">
    <source>
        <dbReference type="EMBL" id="KAF9064592.1"/>
    </source>
</evidence>
<keyword evidence="12" id="KW-1185">Reference proteome</keyword>
<evidence type="ECO:0000256" key="5">
    <source>
        <dbReference type="ARBA" id="ARBA00022771"/>
    </source>
</evidence>
<dbReference type="NCBIfam" id="TIGR00310">
    <property type="entry name" value="ZPR1_znf"/>
    <property type="match status" value="2"/>
</dbReference>
<dbReference type="OrthoDB" id="308464at2759"/>
<feature type="domain" description="Zinc finger ZPR1-type" evidence="10">
    <location>
        <begin position="298"/>
        <end position="461"/>
    </location>
</feature>
<dbReference type="Gene3D" id="2.20.25.420">
    <property type="entry name" value="ZPR1, zinc finger domain"/>
    <property type="match status" value="2"/>
</dbReference>
<dbReference type="AlphaFoldDB" id="A0A9P5U3H6"/>
<feature type="compositionally biased region" description="Basic and acidic residues" evidence="9">
    <location>
        <begin position="503"/>
        <end position="524"/>
    </location>
</feature>
<evidence type="ECO:0000256" key="9">
    <source>
        <dbReference type="SAM" id="MobiDB-lite"/>
    </source>
</evidence>
<keyword evidence="6" id="KW-0862">Zinc</keyword>
<evidence type="ECO:0000256" key="6">
    <source>
        <dbReference type="ARBA" id="ARBA00022833"/>
    </source>
</evidence>
<accession>A0A9P5U3H6</accession>
<comment type="similarity">
    <text evidence="2">Belongs to the ZPR1 family.</text>
</comment>
<keyword evidence="7" id="KW-0539">Nucleus</keyword>
<organism evidence="11 12">
    <name type="scientific">Rhodocollybia butyracea</name>
    <dbReference type="NCBI Taxonomy" id="206335"/>
    <lineage>
        <taxon>Eukaryota</taxon>
        <taxon>Fungi</taxon>
        <taxon>Dikarya</taxon>
        <taxon>Basidiomycota</taxon>
        <taxon>Agaricomycotina</taxon>
        <taxon>Agaricomycetes</taxon>
        <taxon>Agaricomycetidae</taxon>
        <taxon>Agaricales</taxon>
        <taxon>Marasmiineae</taxon>
        <taxon>Omphalotaceae</taxon>
        <taxon>Rhodocollybia</taxon>
    </lineage>
</organism>
<dbReference type="InterPro" id="IPR042451">
    <property type="entry name" value="ZPR1_A/B_dom"/>
</dbReference>
<comment type="caution">
    <text evidence="11">The sequence shown here is derived from an EMBL/GenBank/DDBJ whole genome shotgun (WGS) entry which is preliminary data.</text>
</comment>
<proteinExistence type="inferred from homology"/>
<sequence>MSQETKEDLFPTIGAMADKADQLPENEPQNLGPSTDEDRPLQEVESLCMKCGEQGTTRMMLTSIPYFREVIVMSFRCEHCGTSNNEIQSAGAIRPEGTLYTARILARSDLDRQIVRSASASILIPEFQLTLPSSSRGQLTTVEGLVRDIVADLNMDQPLRRIQDEDSYTKIQSLIDKLKEVLGDDVDDDELSKLGDNAPVFGKASEKNLPMPAFTITIDDPAGNSWIEFIGSISDPKWNMRSYSRTLEQNVALGLVAAPDESASVFQGTAKLSLDDDDSEDIGGGAEGKNEEIYVFPGTCSSCGHPLDTMMKKVNIPYFKDVLIMSTNCDRCGYRDNEVKSGGAISDQGKRITLKVEDKEDLSRDILKSETGGLTIPEIDLVLTHGTLGGRFTTLEGILNQVFEELSDKIFSGDSVSNTPEASEERQKFEKFLGALKEVKSAERPFTLIIDDPLANSYVQNLYAPDPDPAMVIELYDRTWEQNEELGLNDMKVEGYESDEADTSTKDTKVDLEPDPGGEKKVDE</sequence>
<dbReference type="Pfam" id="PF22794">
    <property type="entry name" value="jr-ZPR1"/>
    <property type="match status" value="2"/>
</dbReference>
<name>A0A9P5U3H6_9AGAR</name>
<dbReference type="FunFam" id="2.60.120.1040:FF:000001">
    <property type="entry name" value="Zinc finger protein ZPR1"/>
    <property type="match status" value="1"/>
</dbReference>
<comment type="subcellular location">
    <subcellularLocation>
        <location evidence="1">Nucleus</location>
    </subcellularLocation>
</comment>
<dbReference type="FunFam" id="2.20.25.420:FF:000001">
    <property type="entry name" value="Zinc finger protein ZPR1"/>
    <property type="match status" value="1"/>
</dbReference>
<dbReference type="SMART" id="SM00709">
    <property type="entry name" value="Zpr1"/>
    <property type="match status" value="2"/>
</dbReference>
<comment type="function">
    <text evidence="8">Acts as a protein folding chaperone for elongation factor 1-alpha.</text>
</comment>
<gene>
    <name evidence="11" type="ORF">BDP27DRAFT_1333311</name>
</gene>
<evidence type="ECO:0000256" key="3">
    <source>
        <dbReference type="ARBA" id="ARBA00022723"/>
    </source>
</evidence>
<feature type="domain" description="Zinc finger ZPR1-type" evidence="10">
    <location>
        <begin position="46"/>
        <end position="229"/>
    </location>
</feature>
<dbReference type="Gene3D" id="2.60.120.1040">
    <property type="entry name" value="ZPR1, A/B domain"/>
    <property type="match status" value="2"/>
</dbReference>
<dbReference type="PANTHER" id="PTHR10876:SF0">
    <property type="entry name" value="ZINC FINGER PROTEIN ZPR1"/>
    <property type="match status" value="1"/>
</dbReference>
<keyword evidence="3" id="KW-0479">Metal-binding</keyword>
<keyword evidence="5 11" id="KW-0863">Zinc-finger</keyword>
<feature type="region of interest" description="Disordered" evidence="9">
    <location>
        <begin position="1"/>
        <end position="40"/>
    </location>
</feature>
<dbReference type="GO" id="GO:0008270">
    <property type="term" value="F:zinc ion binding"/>
    <property type="evidence" value="ECO:0007669"/>
    <property type="project" value="UniProtKB-KW"/>
</dbReference>
<evidence type="ECO:0000256" key="4">
    <source>
        <dbReference type="ARBA" id="ARBA00022737"/>
    </source>
</evidence>
<dbReference type="PANTHER" id="PTHR10876">
    <property type="entry name" value="ZINC FINGER PROTEIN ZPR1"/>
    <property type="match status" value="1"/>
</dbReference>
<dbReference type="GO" id="GO:0005634">
    <property type="term" value="C:nucleus"/>
    <property type="evidence" value="ECO:0007669"/>
    <property type="project" value="UniProtKB-SubCell"/>
</dbReference>
<dbReference type="InterPro" id="IPR056180">
    <property type="entry name" value="ZPR1_jr_dom"/>
</dbReference>
<dbReference type="EMBL" id="JADNRY010000120">
    <property type="protein sequence ID" value="KAF9064592.1"/>
    <property type="molecule type" value="Genomic_DNA"/>
</dbReference>
<dbReference type="Proteomes" id="UP000772434">
    <property type="component" value="Unassembled WGS sequence"/>
</dbReference>
<evidence type="ECO:0000256" key="2">
    <source>
        <dbReference type="ARBA" id="ARBA00008354"/>
    </source>
</evidence>
<dbReference type="Pfam" id="PF03367">
    <property type="entry name" value="Zn_ribbon_ZPR1"/>
    <property type="match status" value="2"/>
</dbReference>
<dbReference type="InterPro" id="IPR004457">
    <property type="entry name" value="Znf_ZPR1"/>
</dbReference>
<evidence type="ECO:0000256" key="7">
    <source>
        <dbReference type="ARBA" id="ARBA00023242"/>
    </source>
</evidence>
<evidence type="ECO:0000256" key="8">
    <source>
        <dbReference type="ARBA" id="ARBA00054139"/>
    </source>
</evidence>
<keyword evidence="4" id="KW-0677">Repeat</keyword>
<dbReference type="FunFam" id="2.20.25.420:FF:000002">
    <property type="entry name" value="Zinc finger protein ZPR1"/>
    <property type="match status" value="1"/>
</dbReference>
<feature type="region of interest" description="Disordered" evidence="9">
    <location>
        <begin position="492"/>
        <end position="524"/>
    </location>
</feature>
<protein>
    <submittedName>
        <fullName evidence="11">Zinc-finger protein zpr1</fullName>
    </submittedName>
</protein>
<evidence type="ECO:0000313" key="12">
    <source>
        <dbReference type="Proteomes" id="UP000772434"/>
    </source>
</evidence>
<evidence type="ECO:0000259" key="10">
    <source>
        <dbReference type="SMART" id="SM00709"/>
    </source>
</evidence>
<dbReference type="InterPro" id="IPR040141">
    <property type="entry name" value="ZPR1"/>
</dbReference>